<protein>
    <recommendedName>
        <fullName evidence="5">Transmembrane protein</fullName>
    </recommendedName>
</protein>
<evidence type="ECO:0000256" key="1">
    <source>
        <dbReference type="SAM" id="MobiDB-lite"/>
    </source>
</evidence>
<feature type="region of interest" description="Disordered" evidence="1">
    <location>
        <begin position="86"/>
        <end position="121"/>
    </location>
</feature>
<gene>
    <name evidence="3" type="ORF">IEQ34_016946</name>
</gene>
<keyword evidence="2" id="KW-0472">Membrane</keyword>
<organism evidence="3 4">
    <name type="scientific">Dendrobium chrysotoxum</name>
    <name type="common">Orchid</name>
    <dbReference type="NCBI Taxonomy" id="161865"/>
    <lineage>
        <taxon>Eukaryota</taxon>
        <taxon>Viridiplantae</taxon>
        <taxon>Streptophyta</taxon>
        <taxon>Embryophyta</taxon>
        <taxon>Tracheophyta</taxon>
        <taxon>Spermatophyta</taxon>
        <taxon>Magnoliopsida</taxon>
        <taxon>Liliopsida</taxon>
        <taxon>Asparagales</taxon>
        <taxon>Orchidaceae</taxon>
        <taxon>Epidendroideae</taxon>
        <taxon>Malaxideae</taxon>
        <taxon>Dendrobiinae</taxon>
        <taxon>Dendrobium</taxon>
    </lineage>
</organism>
<proteinExistence type="predicted"/>
<dbReference type="AlphaFoldDB" id="A0AAV7GFP3"/>
<feature type="transmembrane region" description="Helical" evidence="2">
    <location>
        <begin position="43"/>
        <end position="61"/>
    </location>
</feature>
<evidence type="ECO:0000313" key="3">
    <source>
        <dbReference type="EMBL" id="KAH0455022.1"/>
    </source>
</evidence>
<keyword evidence="2" id="KW-0812">Transmembrane</keyword>
<evidence type="ECO:0008006" key="5">
    <source>
        <dbReference type="Google" id="ProtNLM"/>
    </source>
</evidence>
<sequence>MEAGKEGGGEGGDERVGNTPAVWKEKMVKEWQKIREHAETYPYVWGSYIVVYGSFGVYLTYRWRKLRRTEGRVRILQERLRKLVEEEEAATASSGSGPAIKPQPAHLKSVAAPTKVDDKLS</sequence>
<evidence type="ECO:0000256" key="2">
    <source>
        <dbReference type="SAM" id="Phobius"/>
    </source>
</evidence>
<dbReference type="Proteomes" id="UP000775213">
    <property type="component" value="Unassembled WGS sequence"/>
</dbReference>
<dbReference type="EMBL" id="JAGFBR010000015">
    <property type="protein sequence ID" value="KAH0455022.1"/>
    <property type="molecule type" value="Genomic_DNA"/>
</dbReference>
<feature type="compositionally biased region" description="Low complexity" evidence="1">
    <location>
        <begin position="90"/>
        <end position="99"/>
    </location>
</feature>
<dbReference type="PANTHER" id="PTHR36794:SF1">
    <property type="entry name" value="TRANSMEMBRANE PROTEIN"/>
    <property type="match status" value="1"/>
</dbReference>
<keyword evidence="2" id="KW-1133">Transmembrane helix</keyword>
<comment type="caution">
    <text evidence="3">The sequence shown here is derived from an EMBL/GenBank/DDBJ whole genome shotgun (WGS) entry which is preliminary data.</text>
</comment>
<reference evidence="3 4" key="1">
    <citation type="journal article" date="2021" name="Hortic Res">
        <title>Chromosome-scale assembly of the Dendrobium chrysotoxum genome enhances the understanding of orchid evolution.</title>
        <authorList>
            <person name="Zhang Y."/>
            <person name="Zhang G.Q."/>
            <person name="Zhang D."/>
            <person name="Liu X.D."/>
            <person name="Xu X.Y."/>
            <person name="Sun W.H."/>
            <person name="Yu X."/>
            <person name="Zhu X."/>
            <person name="Wang Z.W."/>
            <person name="Zhao X."/>
            <person name="Zhong W.Y."/>
            <person name="Chen H."/>
            <person name="Yin W.L."/>
            <person name="Huang T."/>
            <person name="Niu S.C."/>
            <person name="Liu Z.J."/>
        </authorList>
    </citation>
    <scope>NUCLEOTIDE SEQUENCE [LARGE SCALE GENOMIC DNA]</scope>
    <source>
        <strain evidence="3">Lindl</strain>
    </source>
</reference>
<keyword evidence="4" id="KW-1185">Reference proteome</keyword>
<name>A0AAV7GFP3_DENCH</name>
<evidence type="ECO:0000313" key="4">
    <source>
        <dbReference type="Proteomes" id="UP000775213"/>
    </source>
</evidence>
<dbReference type="PANTHER" id="PTHR36794">
    <property type="entry name" value="TRANSMEMBRANE PROTEIN"/>
    <property type="match status" value="1"/>
</dbReference>
<accession>A0AAV7GFP3</accession>